<evidence type="ECO:0000259" key="2">
    <source>
        <dbReference type="PROSITE" id="PS50914"/>
    </source>
</evidence>
<keyword evidence="1" id="KW-0732">Signal</keyword>
<dbReference type="Pfam" id="PF04972">
    <property type="entry name" value="BON"/>
    <property type="match status" value="2"/>
</dbReference>
<protein>
    <submittedName>
        <fullName evidence="3">BON domain-containing protein</fullName>
    </submittedName>
</protein>
<proteinExistence type="predicted"/>
<name>A0A7C9QVL6_9PROT</name>
<gene>
    <name evidence="3" type="ORF">G4223_16260</name>
</gene>
<dbReference type="Proteomes" id="UP000480684">
    <property type="component" value="Unassembled WGS sequence"/>
</dbReference>
<dbReference type="PROSITE" id="PS51257">
    <property type="entry name" value="PROKAR_LIPOPROTEIN"/>
    <property type="match status" value="1"/>
</dbReference>
<dbReference type="PANTHER" id="PTHR34606:SF15">
    <property type="entry name" value="BON DOMAIN-CONTAINING PROTEIN"/>
    <property type="match status" value="1"/>
</dbReference>
<comment type="caution">
    <text evidence="3">The sequence shown here is derived from an EMBL/GenBank/DDBJ whole genome shotgun (WGS) entry which is preliminary data.</text>
</comment>
<evidence type="ECO:0000256" key="1">
    <source>
        <dbReference type="SAM" id="SignalP"/>
    </source>
</evidence>
<feature type="chain" id="PRO_5028812070" evidence="1">
    <location>
        <begin position="28"/>
        <end position="200"/>
    </location>
</feature>
<feature type="domain" description="BON" evidence="2">
    <location>
        <begin position="125"/>
        <end position="193"/>
    </location>
</feature>
<dbReference type="PROSITE" id="PS50914">
    <property type="entry name" value="BON"/>
    <property type="match status" value="2"/>
</dbReference>
<evidence type="ECO:0000313" key="3">
    <source>
        <dbReference type="EMBL" id="NFV81664.1"/>
    </source>
</evidence>
<dbReference type="AlphaFoldDB" id="A0A7C9QVL6"/>
<feature type="signal peptide" evidence="1">
    <location>
        <begin position="1"/>
        <end position="27"/>
    </location>
</feature>
<dbReference type="PANTHER" id="PTHR34606">
    <property type="entry name" value="BON DOMAIN-CONTAINING PROTEIN"/>
    <property type="match status" value="1"/>
</dbReference>
<keyword evidence="4" id="KW-1185">Reference proteome</keyword>
<evidence type="ECO:0000313" key="4">
    <source>
        <dbReference type="Proteomes" id="UP000480684"/>
    </source>
</evidence>
<dbReference type="Gene3D" id="3.30.1340.30">
    <property type="match status" value="2"/>
</dbReference>
<sequence length="200" mass="21726">MLRPAVTTAFVLAVAGLLSGCAGMVIGAGATTATAASEERGLEGAVDDVKIRAEINHLWFQKDVDMYRQVTLTIKEGRVLLTGTVPTPDARVEAVRLAWQPAGVREVINEIKIDSGDSGFGDYARDVAISQKMKTALLFDKEIRNINYTVDVNEAVIYLMGIAQSDAELERVLAYARDISGVRGVVNYVRLKNDPRRNGS</sequence>
<organism evidence="3 4">
    <name type="scientific">Magnetospirillum aberrantis SpK</name>
    <dbReference type="NCBI Taxonomy" id="908842"/>
    <lineage>
        <taxon>Bacteria</taxon>
        <taxon>Pseudomonadati</taxon>
        <taxon>Pseudomonadota</taxon>
        <taxon>Alphaproteobacteria</taxon>
        <taxon>Rhodospirillales</taxon>
        <taxon>Rhodospirillaceae</taxon>
        <taxon>Magnetospirillum</taxon>
    </lineage>
</organism>
<reference evidence="3 4" key="1">
    <citation type="submission" date="2020-02" db="EMBL/GenBank/DDBJ databases">
        <authorList>
            <person name="Dziuba M."/>
            <person name="Kuznetsov B."/>
            <person name="Mardanov A."/>
            <person name="Ravin N."/>
            <person name="Grouzdev D."/>
        </authorList>
    </citation>
    <scope>NUCLEOTIDE SEQUENCE [LARGE SCALE GENOMIC DNA]</scope>
    <source>
        <strain evidence="3 4">SpK</strain>
    </source>
</reference>
<dbReference type="EMBL" id="JAAIYP010000042">
    <property type="protein sequence ID" value="NFV81664.1"/>
    <property type="molecule type" value="Genomic_DNA"/>
</dbReference>
<feature type="domain" description="BON" evidence="2">
    <location>
        <begin position="47"/>
        <end position="115"/>
    </location>
</feature>
<accession>A0A7C9QVL6</accession>
<dbReference type="InterPro" id="IPR007055">
    <property type="entry name" value="BON_dom"/>
</dbReference>
<dbReference type="InterPro" id="IPR051686">
    <property type="entry name" value="Lipoprotein_DolP"/>
</dbReference>